<keyword evidence="3" id="KW-1185">Reference proteome</keyword>
<dbReference type="RefSeq" id="WP_143658210.1">
    <property type="nucleotide sequence ID" value="NZ_MWQN01000003.1"/>
</dbReference>
<comment type="caution">
    <text evidence="2">The sequence shown here is derived from an EMBL/GenBank/DDBJ whole genome shotgun (WGS) entry which is preliminary data.</text>
</comment>
<dbReference type="EMBL" id="MWQN01000003">
    <property type="protein sequence ID" value="OPC77770.1"/>
    <property type="molecule type" value="Genomic_DNA"/>
</dbReference>
<gene>
    <name evidence="2" type="ORF">B4N89_36400</name>
</gene>
<proteinExistence type="predicted"/>
<organism evidence="2 3">
    <name type="scientific">Embleya scabrispora</name>
    <dbReference type="NCBI Taxonomy" id="159449"/>
    <lineage>
        <taxon>Bacteria</taxon>
        <taxon>Bacillati</taxon>
        <taxon>Actinomycetota</taxon>
        <taxon>Actinomycetes</taxon>
        <taxon>Kitasatosporales</taxon>
        <taxon>Streptomycetaceae</taxon>
        <taxon>Embleya</taxon>
    </lineage>
</organism>
<dbReference type="Proteomes" id="UP000190037">
    <property type="component" value="Unassembled WGS sequence"/>
</dbReference>
<evidence type="ECO:0000313" key="3">
    <source>
        <dbReference type="Proteomes" id="UP000190037"/>
    </source>
</evidence>
<accession>A0A1T3NM09</accession>
<dbReference type="AlphaFoldDB" id="A0A1T3NM09"/>
<name>A0A1T3NM09_9ACTN</name>
<evidence type="ECO:0000313" key="2">
    <source>
        <dbReference type="EMBL" id="OPC77770.1"/>
    </source>
</evidence>
<evidence type="ECO:0000256" key="1">
    <source>
        <dbReference type="SAM" id="MobiDB-lite"/>
    </source>
</evidence>
<feature type="region of interest" description="Disordered" evidence="1">
    <location>
        <begin position="1"/>
        <end position="24"/>
    </location>
</feature>
<sequence>MPEESNAATPMSVGAATGSRESESAGVDALARANMVAFAAELVERGCVADGPVDVDAAEEDDEGRAEYRLFAARSIAGKALLIP</sequence>
<reference evidence="2 3" key="1">
    <citation type="submission" date="2017-03" db="EMBL/GenBank/DDBJ databases">
        <title>Draft genome sequence of Streptomyces scabrisporus NF3, endophyte isolated from Amphipterygium adstringens.</title>
        <authorList>
            <person name="Vazquez M."/>
            <person name="Ceapa C.D."/>
            <person name="Rodriguez Luna D."/>
            <person name="Sanchez Esquivel S."/>
        </authorList>
    </citation>
    <scope>NUCLEOTIDE SEQUENCE [LARGE SCALE GENOMIC DNA]</scope>
    <source>
        <strain evidence="2 3">NF3</strain>
    </source>
</reference>
<protein>
    <submittedName>
        <fullName evidence="2">Uncharacterized protein</fullName>
    </submittedName>
</protein>